<keyword evidence="3 6" id="KW-0418">Kinase</keyword>
<keyword evidence="1" id="KW-0808">Transferase</keyword>
<evidence type="ECO:0000256" key="4">
    <source>
        <dbReference type="ARBA" id="ARBA00022840"/>
    </source>
</evidence>
<keyword evidence="7" id="KW-1185">Reference proteome</keyword>
<dbReference type="Pfam" id="PF00069">
    <property type="entry name" value="Pkinase"/>
    <property type="match status" value="1"/>
</dbReference>
<sequence>MKLDSTKTEIYYSLLDLDDKQKSDALKQLKINAPDLYKQVSALVDAEDAEYVEDIFQLSLLNGAFAECDYSGQHIDKYHILHELGRGGLGVVYAAYRADQTFEQQLAIKFLQSDLSQIFGNRALFDEAQLLAKLSHPHIAKVFDGGIHNDDVYIVMEQVEGESLDTYLATHSLSKREKLRLFVQLCSAIEHAHQQGVVHGDLKPENILIDGLHHVKLIDFNLTQKASEQSGSASEGLLAFSKEYASPEQQAGCSIGAASDIYSLGKLLTWLFPEEKRFSDLLSIQRKATQTKIVARYSCVKLMRRDIEAVLTKRPVSLRQHIPFYPSLRLFQRHPLTCTLCLTLAVSGMFFSSALVNKNRQLEREKLVAENMIFEVSSMMFHSKTQAAQNMPLHMVVDATRRRILSNPDIPRHIKQKLLLVMMTPIEEKAADSSTSQS</sequence>
<dbReference type="RefSeq" id="WP_053410981.1">
    <property type="nucleotide sequence ID" value="NZ_DAIPHI010000047.1"/>
</dbReference>
<dbReference type="PANTHER" id="PTHR43289:SF34">
    <property type="entry name" value="SERINE_THREONINE-PROTEIN KINASE YBDM-RELATED"/>
    <property type="match status" value="1"/>
</dbReference>
<name>A0A0M0HUS8_9VIBR</name>
<dbReference type="SMART" id="SM00220">
    <property type="entry name" value="S_TKc"/>
    <property type="match status" value="1"/>
</dbReference>
<organism evidence="6 7">
    <name type="scientific">Vibrio hepatarius</name>
    <dbReference type="NCBI Taxonomy" id="171383"/>
    <lineage>
        <taxon>Bacteria</taxon>
        <taxon>Pseudomonadati</taxon>
        <taxon>Pseudomonadota</taxon>
        <taxon>Gammaproteobacteria</taxon>
        <taxon>Vibrionales</taxon>
        <taxon>Vibrionaceae</taxon>
        <taxon>Vibrio</taxon>
        <taxon>Vibrio oreintalis group</taxon>
    </lineage>
</organism>
<keyword evidence="2" id="KW-0547">Nucleotide-binding</keyword>
<dbReference type="OrthoDB" id="9801841at2"/>
<dbReference type="InterPro" id="IPR011009">
    <property type="entry name" value="Kinase-like_dom_sf"/>
</dbReference>
<dbReference type="EMBL" id="LHPI01000035">
    <property type="protein sequence ID" value="KOO05622.1"/>
    <property type="molecule type" value="Genomic_DNA"/>
</dbReference>
<dbReference type="PATRIC" id="fig|171383.3.peg.4285"/>
<dbReference type="GO" id="GO:0005524">
    <property type="term" value="F:ATP binding"/>
    <property type="evidence" value="ECO:0007669"/>
    <property type="project" value="UniProtKB-KW"/>
</dbReference>
<dbReference type="InterPro" id="IPR008271">
    <property type="entry name" value="Ser/Thr_kinase_AS"/>
</dbReference>
<dbReference type="PROSITE" id="PS00108">
    <property type="entry name" value="PROTEIN_KINASE_ST"/>
    <property type="match status" value="1"/>
</dbReference>
<evidence type="ECO:0000256" key="3">
    <source>
        <dbReference type="ARBA" id="ARBA00022777"/>
    </source>
</evidence>
<dbReference type="InterPro" id="IPR000719">
    <property type="entry name" value="Prot_kinase_dom"/>
</dbReference>
<dbReference type="AlphaFoldDB" id="A0A0M0HUS8"/>
<keyword evidence="4" id="KW-0067">ATP-binding</keyword>
<evidence type="ECO:0000259" key="5">
    <source>
        <dbReference type="PROSITE" id="PS50011"/>
    </source>
</evidence>
<gene>
    <name evidence="6" type="ORF">AKJ31_20965</name>
</gene>
<protein>
    <submittedName>
        <fullName evidence="6">Serine/threonine protein kinase</fullName>
    </submittedName>
</protein>
<feature type="domain" description="Protein kinase" evidence="5">
    <location>
        <begin position="78"/>
        <end position="337"/>
    </location>
</feature>
<keyword evidence="6" id="KW-0723">Serine/threonine-protein kinase</keyword>
<dbReference type="Proteomes" id="UP000037530">
    <property type="component" value="Unassembled WGS sequence"/>
</dbReference>
<evidence type="ECO:0000256" key="1">
    <source>
        <dbReference type="ARBA" id="ARBA00022679"/>
    </source>
</evidence>
<evidence type="ECO:0000313" key="7">
    <source>
        <dbReference type="Proteomes" id="UP000037530"/>
    </source>
</evidence>
<dbReference type="CDD" id="cd14014">
    <property type="entry name" value="STKc_PknB_like"/>
    <property type="match status" value="1"/>
</dbReference>
<accession>A0A0M0HUS8</accession>
<dbReference type="STRING" id="171383.AKJ31_20965"/>
<dbReference type="Gene3D" id="1.10.510.10">
    <property type="entry name" value="Transferase(Phosphotransferase) domain 1"/>
    <property type="match status" value="1"/>
</dbReference>
<proteinExistence type="predicted"/>
<evidence type="ECO:0000256" key="2">
    <source>
        <dbReference type="ARBA" id="ARBA00022741"/>
    </source>
</evidence>
<comment type="caution">
    <text evidence="6">The sequence shown here is derived from an EMBL/GenBank/DDBJ whole genome shotgun (WGS) entry which is preliminary data.</text>
</comment>
<dbReference type="GO" id="GO:0004674">
    <property type="term" value="F:protein serine/threonine kinase activity"/>
    <property type="evidence" value="ECO:0007669"/>
    <property type="project" value="UniProtKB-KW"/>
</dbReference>
<reference evidence="7" key="1">
    <citation type="submission" date="2015-08" db="EMBL/GenBank/DDBJ databases">
        <title>Vibrio galatheae sp. nov., a novel member of the Vibrionaceae family isolated from the Solomon Islands.</title>
        <authorList>
            <person name="Giubergia S."/>
            <person name="Machado H."/>
            <person name="Mateiu R.V."/>
            <person name="Gram L."/>
        </authorList>
    </citation>
    <scope>NUCLEOTIDE SEQUENCE [LARGE SCALE GENOMIC DNA]</scope>
    <source>
        <strain evidence="7">DSM 19134</strain>
    </source>
</reference>
<dbReference type="PROSITE" id="PS50011">
    <property type="entry name" value="PROTEIN_KINASE_DOM"/>
    <property type="match status" value="1"/>
</dbReference>
<dbReference type="PANTHER" id="PTHR43289">
    <property type="entry name" value="MITOGEN-ACTIVATED PROTEIN KINASE KINASE KINASE 20-RELATED"/>
    <property type="match status" value="1"/>
</dbReference>
<dbReference type="SUPFAM" id="SSF56112">
    <property type="entry name" value="Protein kinase-like (PK-like)"/>
    <property type="match status" value="1"/>
</dbReference>
<evidence type="ECO:0000313" key="6">
    <source>
        <dbReference type="EMBL" id="KOO05622.1"/>
    </source>
</evidence>